<accession>A0AAD7JXK4</accession>
<evidence type="ECO:0000259" key="2">
    <source>
        <dbReference type="Pfam" id="PF20151"/>
    </source>
</evidence>
<dbReference type="Proteomes" id="UP001215280">
    <property type="component" value="Unassembled WGS sequence"/>
</dbReference>
<reference evidence="3" key="1">
    <citation type="submission" date="2023-03" db="EMBL/GenBank/DDBJ databases">
        <title>Massive genome expansion in bonnet fungi (Mycena s.s.) driven by repeated elements and novel gene families across ecological guilds.</title>
        <authorList>
            <consortium name="Lawrence Berkeley National Laboratory"/>
            <person name="Harder C.B."/>
            <person name="Miyauchi S."/>
            <person name="Viragh M."/>
            <person name="Kuo A."/>
            <person name="Thoen E."/>
            <person name="Andreopoulos B."/>
            <person name="Lu D."/>
            <person name="Skrede I."/>
            <person name="Drula E."/>
            <person name="Henrissat B."/>
            <person name="Morin E."/>
            <person name="Kohler A."/>
            <person name="Barry K."/>
            <person name="LaButti K."/>
            <person name="Morin E."/>
            <person name="Salamov A."/>
            <person name="Lipzen A."/>
            <person name="Mereny Z."/>
            <person name="Hegedus B."/>
            <person name="Baldrian P."/>
            <person name="Stursova M."/>
            <person name="Weitz H."/>
            <person name="Taylor A."/>
            <person name="Grigoriev I.V."/>
            <person name="Nagy L.G."/>
            <person name="Martin F."/>
            <person name="Kauserud H."/>
        </authorList>
    </citation>
    <scope>NUCLEOTIDE SEQUENCE</scope>
    <source>
        <strain evidence="3">CBHHK188m</strain>
    </source>
</reference>
<evidence type="ECO:0000313" key="3">
    <source>
        <dbReference type="EMBL" id="KAJ7772590.1"/>
    </source>
</evidence>
<keyword evidence="1" id="KW-0812">Transmembrane</keyword>
<comment type="caution">
    <text evidence="3">The sequence shown here is derived from an EMBL/GenBank/DDBJ whole genome shotgun (WGS) entry which is preliminary data.</text>
</comment>
<feature type="transmembrane region" description="Helical" evidence="1">
    <location>
        <begin position="163"/>
        <end position="185"/>
    </location>
</feature>
<gene>
    <name evidence="3" type="ORF">DFH07DRAFT_767908</name>
</gene>
<dbReference type="InterPro" id="IPR045340">
    <property type="entry name" value="DUF6533"/>
</dbReference>
<evidence type="ECO:0000313" key="4">
    <source>
        <dbReference type="Proteomes" id="UP001215280"/>
    </source>
</evidence>
<sequence length="295" mass="32845">MYESFSFVKNSLRFPQPDGGLAFAICEIIMTLRGEIKYIWTYEHLPRRSIIVLNHSKRDLRRFTLVKLLYLISRYFALAAHMICRYNILFRLVVMSVMLGALDIILMIRVYALYNRRTSITASLIFLFVSKLVSTVMGAYLGFGTQRFDSNCLVTTGSQPALYLIAGGELVFQLVILAFTLSGHLSATRGGWGNPLVSLLSRDGSISFTATTVAIVGAIAFAVKPANRNHILFPSMVCITSTAGCRLIMNMQHLAKPPAEPDSVLTTMDLDAWAITEINFDSEENSTISEMDSTK</sequence>
<evidence type="ECO:0000256" key="1">
    <source>
        <dbReference type="SAM" id="Phobius"/>
    </source>
</evidence>
<dbReference type="Pfam" id="PF20151">
    <property type="entry name" value="DUF6533"/>
    <property type="match status" value="1"/>
</dbReference>
<keyword evidence="4" id="KW-1185">Reference proteome</keyword>
<keyword evidence="1" id="KW-0472">Membrane</keyword>
<protein>
    <recommendedName>
        <fullName evidence="2">DUF6533 domain-containing protein</fullName>
    </recommendedName>
</protein>
<feature type="transmembrane region" description="Helical" evidence="1">
    <location>
        <begin position="206"/>
        <end position="225"/>
    </location>
</feature>
<feature type="transmembrane region" description="Helical" evidence="1">
    <location>
        <begin position="124"/>
        <end position="143"/>
    </location>
</feature>
<name>A0AAD7JXK4_9AGAR</name>
<dbReference type="AlphaFoldDB" id="A0AAD7JXK4"/>
<organism evidence="3 4">
    <name type="scientific">Mycena maculata</name>
    <dbReference type="NCBI Taxonomy" id="230809"/>
    <lineage>
        <taxon>Eukaryota</taxon>
        <taxon>Fungi</taxon>
        <taxon>Dikarya</taxon>
        <taxon>Basidiomycota</taxon>
        <taxon>Agaricomycotina</taxon>
        <taxon>Agaricomycetes</taxon>
        <taxon>Agaricomycetidae</taxon>
        <taxon>Agaricales</taxon>
        <taxon>Marasmiineae</taxon>
        <taxon>Mycenaceae</taxon>
        <taxon>Mycena</taxon>
    </lineage>
</organism>
<keyword evidence="1" id="KW-1133">Transmembrane helix</keyword>
<dbReference type="EMBL" id="JARJLG010000019">
    <property type="protein sequence ID" value="KAJ7772590.1"/>
    <property type="molecule type" value="Genomic_DNA"/>
</dbReference>
<feature type="transmembrane region" description="Helical" evidence="1">
    <location>
        <begin position="89"/>
        <end position="112"/>
    </location>
</feature>
<proteinExistence type="predicted"/>
<feature type="domain" description="DUF6533" evidence="2">
    <location>
        <begin position="21"/>
        <end position="78"/>
    </location>
</feature>